<proteinExistence type="predicted"/>
<dbReference type="AlphaFoldDB" id="A0A757VYG3"/>
<comment type="caution">
    <text evidence="1">The sequence shown here is derived from an EMBL/GenBank/DDBJ whole genome shotgun (WGS) entry which is preliminary data.</text>
</comment>
<reference evidence="1" key="2">
    <citation type="submission" date="2020-02" db="EMBL/GenBank/DDBJ databases">
        <authorList>
            <consortium name="NCBI Pathogen Detection Project"/>
        </authorList>
    </citation>
    <scope>NUCLEOTIDE SEQUENCE</scope>
    <source>
        <strain evidence="1">MA.CK_94/00004459</strain>
    </source>
</reference>
<protein>
    <submittedName>
        <fullName evidence="1">Uncharacterized protein</fullName>
    </submittedName>
</protein>
<name>A0A757VYG3_SALER</name>
<accession>A0A757VYG3</accession>
<reference evidence="1" key="1">
    <citation type="journal article" date="2018" name="Genome Biol.">
        <title>SKESA: strategic k-mer extension for scrupulous assemblies.</title>
        <authorList>
            <person name="Souvorov A."/>
            <person name="Agarwala R."/>
            <person name="Lipman D.J."/>
        </authorList>
    </citation>
    <scope>NUCLEOTIDE SEQUENCE</scope>
    <source>
        <strain evidence="1">MA.CK_94/00004459</strain>
    </source>
</reference>
<gene>
    <name evidence="1" type="ORF">G8S40_004210</name>
</gene>
<sequence>MDNNSNINDTWLVGFSAEISGVEMATNMLIQAGSLAMAEAAALYMGRTWWQTCLEEYEYRWLYPDGVVWFNNIIHLNDVENSILRGLKFLDAWAVTGVPDAPVLCDEWGNDWRDITR</sequence>
<organism evidence="1">
    <name type="scientific">Salmonella enterica</name>
    <name type="common">Salmonella choleraesuis</name>
    <dbReference type="NCBI Taxonomy" id="28901"/>
    <lineage>
        <taxon>Bacteria</taxon>
        <taxon>Pseudomonadati</taxon>
        <taxon>Pseudomonadota</taxon>
        <taxon>Gammaproteobacteria</taxon>
        <taxon>Enterobacterales</taxon>
        <taxon>Enterobacteriaceae</taxon>
        <taxon>Salmonella</taxon>
    </lineage>
</organism>
<dbReference type="EMBL" id="DAAXGR010000015">
    <property type="protein sequence ID" value="HAG0930159.1"/>
    <property type="molecule type" value="Genomic_DNA"/>
</dbReference>
<evidence type="ECO:0000313" key="1">
    <source>
        <dbReference type="EMBL" id="HAG0930159.1"/>
    </source>
</evidence>